<keyword evidence="1" id="KW-0433">Leucine-rich repeat</keyword>
<sequence>MTVARWASRTAPELSAAEAIRVANELLSQSTETTSRPSAVRPSSAVKKRLPATTMMTPAPSIERWLRAETTVASMASVGAALALEMTELDGLLSKRIALPYYDAHLMDADLQALHAALGAQTDAYLSDLHDGFRRLRRLVHTTDNSLQSLALSSARYLPRHEIQAAIKPVLASDTALSFDRIDLMLVHCDVRGDGSVDMQRFMTLLEASPPPRERIMQFAFYLLWPRALVSSGHDERLRIYKLVALLKENHARDPVPAFEMTLQWLQAFDAPALTLTDWMCFHRLQSDSMDHDADFVRFLHATWHVLAMEPVPMTWQRERAMCDTLLQQAAEARTAQKAQQRRSGLAHELRDLETRVRALCVRLREACLSLTRASVSGAVLAADMSAAKMVFDQLHRLEALHITPVLTTLPDAAALAGLIELDIAHLGLWHLPGTELVHLRILRASHNQLRKESLPNVRALWPQLRELDVSNNALTGLPEICQSWTLLEACNLSSNQLVTLSETIVGEWRQLRSLQLHDNRLTSLPSTLRHCEALTTLFCHRNALHALPACVADLDALADTTFHHNQITSHGIGPAVPERRHLRQLARCTLSYNSLESLPYELRDLTQLRSLSLGHNQIRDLGSADFSGLVVCTEVDLRHNCLRELPPSLFAMPKLQHLFVHSNILTDLPSSIGFAPALISVHAHTNHLSSVPSELSNVATLAHLDLSRNRLRTLPLAWTAFLTHRQPESSQLVLETLKLDDNPWEKALEDIVVHGRYTSPSAQQMTLTLLKLVDYLQITTTKRSKVDFTVFQKQHKNDKKVYRLRVRKGQAKVATEYLEWAFRDHRTASGGVSNARFRSILLDLGCPWTALEWSRVLDRFPLQPEPGVDLDRFLDAVERVHDAPFEAPSFPEQVCMYLQDATAASEKAAISKPSAPRAPTSPAPTQATLATTSATPVKAPSTLAPTPATPTPPETKPKTKNASSTEARLRHQVLRQRERMVILQQQMLDQRARPVVDTTAAARGDPIATADDNAKRQGLTLHCLGETKRTSLVMTAYELSWTVRELKQQIEGEHDIPTSSQVLLAVYLDRRLRLADAVVLATVLHDTPTPSLQLLVGPPVRAIYAPRGDT</sequence>
<dbReference type="PANTHER" id="PTHR48051:SF1">
    <property type="entry name" value="RAS SUPPRESSOR PROTEIN 1"/>
    <property type="match status" value="1"/>
</dbReference>
<dbReference type="InParanoid" id="T0S8Z4"/>
<dbReference type="OrthoDB" id="1668230at2759"/>
<dbReference type="CDD" id="cd17039">
    <property type="entry name" value="Ubl_ubiquitin_like"/>
    <property type="match status" value="1"/>
</dbReference>
<evidence type="ECO:0000256" key="1">
    <source>
        <dbReference type="ARBA" id="ARBA00022614"/>
    </source>
</evidence>
<feature type="compositionally biased region" description="Polar residues" evidence="3">
    <location>
        <begin position="28"/>
        <end position="37"/>
    </location>
</feature>
<dbReference type="eggNOG" id="KOG0619">
    <property type="taxonomic scope" value="Eukaryota"/>
</dbReference>
<dbReference type="SUPFAM" id="SSF47473">
    <property type="entry name" value="EF-hand"/>
    <property type="match status" value="1"/>
</dbReference>
<dbReference type="GeneID" id="19941368"/>
<reference evidence="4 5" key="1">
    <citation type="submission" date="2012-04" db="EMBL/GenBank/DDBJ databases">
        <title>The Genome Sequence of Saprolegnia declina VS20.</title>
        <authorList>
            <consortium name="The Broad Institute Genome Sequencing Platform"/>
            <person name="Russ C."/>
            <person name="Nusbaum C."/>
            <person name="Tyler B."/>
            <person name="van West P."/>
            <person name="Dieguez-Uribeondo J."/>
            <person name="de Bruijn I."/>
            <person name="Tripathy S."/>
            <person name="Jiang R."/>
            <person name="Young S.K."/>
            <person name="Zeng Q."/>
            <person name="Gargeya S."/>
            <person name="Fitzgerald M."/>
            <person name="Haas B."/>
            <person name="Abouelleil A."/>
            <person name="Alvarado L."/>
            <person name="Arachchi H.M."/>
            <person name="Berlin A."/>
            <person name="Chapman S.B."/>
            <person name="Goldberg J."/>
            <person name="Griggs A."/>
            <person name="Gujja S."/>
            <person name="Hansen M."/>
            <person name="Howarth C."/>
            <person name="Imamovic A."/>
            <person name="Larimer J."/>
            <person name="McCowen C."/>
            <person name="Montmayeur A."/>
            <person name="Murphy C."/>
            <person name="Neiman D."/>
            <person name="Pearson M."/>
            <person name="Priest M."/>
            <person name="Roberts A."/>
            <person name="Saif S."/>
            <person name="Shea T."/>
            <person name="Sisk P."/>
            <person name="Sykes S."/>
            <person name="Wortman J."/>
            <person name="Nusbaum C."/>
            <person name="Birren B."/>
        </authorList>
    </citation>
    <scope>NUCLEOTIDE SEQUENCE [LARGE SCALE GENOMIC DNA]</scope>
    <source>
        <strain evidence="4 5">VS20</strain>
    </source>
</reference>
<keyword evidence="2" id="KW-0677">Repeat</keyword>
<dbReference type="InterPro" id="IPR001611">
    <property type="entry name" value="Leu-rich_rpt"/>
</dbReference>
<dbReference type="OMA" id="EWHAFET"/>
<gene>
    <name evidence="4" type="ORF">SDRG_00641</name>
</gene>
<dbReference type="SMART" id="SM00369">
    <property type="entry name" value="LRR_TYP"/>
    <property type="match status" value="8"/>
</dbReference>
<dbReference type="RefSeq" id="XP_008604347.1">
    <property type="nucleotide sequence ID" value="XM_008606125.1"/>
</dbReference>
<dbReference type="PANTHER" id="PTHR48051">
    <property type="match status" value="1"/>
</dbReference>
<dbReference type="Pfam" id="PF00560">
    <property type="entry name" value="LRR_1"/>
    <property type="match status" value="1"/>
</dbReference>
<feature type="region of interest" description="Disordered" evidence="3">
    <location>
        <begin position="909"/>
        <end position="968"/>
    </location>
</feature>
<dbReference type="EMBL" id="JH767133">
    <property type="protein sequence ID" value="EQC41778.1"/>
    <property type="molecule type" value="Genomic_DNA"/>
</dbReference>
<evidence type="ECO:0000313" key="4">
    <source>
        <dbReference type="EMBL" id="EQC41778.1"/>
    </source>
</evidence>
<dbReference type="GO" id="GO:0005737">
    <property type="term" value="C:cytoplasm"/>
    <property type="evidence" value="ECO:0007669"/>
    <property type="project" value="TreeGrafter"/>
</dbReference>
<dbReference type="Gene3D" id="3.80.10.10">
    <property type="entry name" value="Ribonuclease Inhibitor"/>
    <property type="match status" value="2"/>
</dbReference>
<dbReference type="VEuPathDB" id="FungiDB:SDRG_00641"/>
<proteinExistence type="predicted"/>
<evidence type="ECO:0000313" key="5">
    <source>
        <dbReference type="Proteomes" id="UP000030762"/>
    </source>
</evidence>
<dbReference type="Proteomes" id="UP000030762">
    <property type="component" value="Unassembled WGS sequence"/>
</dbReference>
<keyword evidence="5" id="KW-1185">Reference proteome</keyword>
<feature type="compositionally biased region" description="Low complexity" evidence="3">
    <location>
        <begin position="914"/>
        <end position="947"/>
    </location>
</feature>
<dbReference type="InterPro" id="IPR003591">
    <property type="entry name" value="Leu-rich_rpt_typical-subtyp"/>
</dbReference>
<accession>T0S8Z4</accession>
<dbReference type="STRING" id="1156394.T0S8Z4"/>
<dbReference type="InterPro" id="IPR032675">
    <property type="entry name" value="LRR_dom_sf"/>
</dbReference>
<name>T0S8Z4_SAPDV</name>
<feature type="region of interest" description="Disordered" evidence="3">
    <location>
        <begin position="28"/>
        <end position="52"/>
    </location>
</feature>
<evidence type="ECO:0000256" key="3">
    <source>
        <dbReference type="SAM" id="MobiDB-lite"/>
    </source>
</evidence>
<dbReference type="AlphaFoldDB" id="T0S8Z4"/>
<protein>
    <recommendedName>
        <fullName evidence="6">EF-hand domain-containing protein</fullName>
    </recommendedName>
</protein>
<dbReference type="SMART" id="SM00364">
    <property type="entry name" value="LRR_BAC"/>
    <property type="match status" value="6"/>
</dbReference>
<dbReference type="InterPro" id="IPR011992">
    <property type="entry name" value="EF-hand-dom_pair"/>
</dbReference>
<dbReference type="InterPro" id="IPR050216">
    <property type="entry name" value="LRR_domain-containing"/>
</dbReference>
<organism evidence="4 5">
    <name type="scientific">Saprolegnia diclina (strain VS20)</name>
    <dbReference type="NCBI Taxonomy" id="1156394"/>
    <lineage>
        <taxon>Eukaryota</taxon>
        <taxon>Sar</taxon>
        <taxon>Stramenopiles</taxon>
        <taxon>Oomycota</taxon>
        <taxon>Saprolegniomycetes</taxon>
        <taxon>Saprolegniales</taxon>
        <taxon>Saprolegniaceae</taxon>
        <taxon>Saprolegnia</taxon>
    </lineage>
</organism>
<dbReference type="SUPFAM" id="SSF52058">
    <property type="entry name" value="L domain-like"/>
    <property type="match status" value="1"/>
</dbReference>
<dbReference type="PROSITE" id="PS51450">
    <property type="entry name" value="LRR"/>
    <property type="match status" value="3"/>
</dbReference>
<evidence type="ECO:0008006" key="6">
    <source>
        <dbReference type="Google" id="ProtNLM"/>
    </source>
</evidence>
<evidence type="ECO:0000256" key="2">
    <source>
        <dbReference type="ARBA" id="ARBA00022737"/>
    </source>
</evidence>